<accession>A0AAV4UVM6</accession>
<dbReference type="Proteomes" id="UP001054837">
    <property type="component" value="Unassembled WGS sequence"/>
</dbReference>
<sequence>MMEEMKPPAYEAGPSIGICPTGPQVNTGYVPDEGVVMPPTAPPFEMPAQQRMPFADLDELTDEELREACYQFVSEHCCYGKRFIRDTQLTEINNGCTFHYQLETFGEKRESVERHEPFTGQYVDGPQNGPPPGPWDIPITIPEMFQDCQIKTEIPHTAYVKECGRCVGNCRVRCDSCYGRGGTTCISCSGVGRRSGQQCTSCFGTGRRRCWNCSGTGQVKCGTCDGRGNLRHFRLLIVTWKNHVESYITPTSKLPKQLILEVTGKELFKEQNLRVYPINHATDISVNGASKHLVEKHATAFPQEFIRQQRHTLQAVPLVKAKYAWKRKQGEFYVYGFQKRVYFEDYPQKCCCCTCC</sequence>
<keyword evidence="2" id="KW-1185">Reference proteome</keyword>
<dbReference type="PANTHER" id="PTHR48465:SF1">
    <property type="entry name" value="PROTEIN SSUH2 HOMOLOG"/>
    <property type="match status" value="1"/>
</dbReference>
<reference evidence="1 2" key="1">
    <citation type="submission" date="2021-06" db="EMBL/GenBank/DDBJ databases">
        <title>Caerostris darwini draft genome.</title>
        <authorList>
            <person name="Kono N."/>
            <person name="Arakawa K."/>
        </authorList>
    </citation>
    <scope>NUCLEOTIDE SEQUENCE [LARGE SCALE GENOMIC DNA]</scope>
</reference>
<protein>
    <submittedName>
        <fullName evidence="1">Protein SSUH2</fullName>
    </submittedName>
</protein>
<name>A0AAV4UVM6_9ARAC</name>
<dbReference type="EMBL" id="BPLQ01011940">
    <property type="protein sequence ID" value="GIY61459.1"/>
    <property type="molecule type" value="Genomic_DNA"/>
</dbReference>
<gene>
    <name evidence="1" type="primary">SSUH2_9</name>
    <name evidence="1" type="ORF">CDAR_197431</name>
</gene>
<dbReference type="AlphaFoldDB" id="A0AAV4UVM6"/>
<comment type="caution">
    <text evidence="1">The sequence shown here is derived from an EMBL/GenBank/DDBJ whole genome shotgun (WGS) entry which is preliminary data.</text>
</comment>
<evidence type="ECO:0000313" key="1">
    <source>
        <dbReference type="EMBL" id="GIY61459.1"/>
    </source>
</evidence>
<organism evidence="1 2">
    <name type="scientific">Caerostris darwini</name>
    <dbReference type="NCBI Taxonomy" id="1538125"/>
    <lineage>
        <taxon>Eukaryota</taxon>
        <taxon>Metazoa</taxon>
        <taxon>Ecdysozoa</taxon>
        <taxon>Arthropoda</taxon>
        <taxon>Chelicerata</taxon>
        <taxon>Arachnida</taxon>
        <taxon>Araneae</taxon>
        <taxon>Araneomorphae</taxon>
        <taxon>Entelegynae</taxon>
        <taxon>Araneoidea</taxon>
        <taxon>Araneidae</taxon>
        <taxon>Caerostris</taxon>
    </lineage>
</organism>
<dbReference type="InterPro" id="IPR052789">
    <property type="entry name" value="SSUH2_homolog"/>
</dbReference>
<proteinExistence type="predicted"/>
<evidence type="ECO:0000313" key="2">
    <source>
        <dbReference type="Proteomes" id="UP001054837"/>
    </source>
</evidence>
<dbReference type="PANTHER" id="PTHR48465">
    <property type="entry name" value="PROTEIN SSUH2 HOMOLOG"/>
    <property type="match status" value="1"/>
</dbReference>